<evidence type="ECO:0000313" key="2">
    <source>
        <dbReference type="WBParaSite" id="nRc.2.0.1.t15694-RA"/>
    </source>
</evidence>
<dbReference type="Proteomes" id="UP000887565">
    <property type="component" value="Unplaced"/>
</dbReference>
<reference evidence="2" key="1">
    <citation type="submission" date="2022-11" db="UniProtKB">
        <authorList>
            <consortium name="WormBaseParasite"/>
        </authorList>
    </citation>
    <scope>IDENTIFICATION</scope>
</reference>
<organism evidence="1 2">
    <name type="scientific">Romanomermis culicivorax</name>
    <name type="common">Nematode worm</name>
    <dbReference type="NCBI Taxonomy" id="13658"/>
    <lineage>
        <taxon>Eukaryota</taxon>
        <taxon>Metazoa</taxon>
        <taxon>Ecdysozoa</taxon>
        <taxon>Nematoda</taxon>
        <taxon>Enoplea</taxon>
        <taxon>Dorylaimia</taxon>
        <taxon>Mermithida</taxon>
        <taxon>Mermithoidea</taxon>
        <taxon>Mermithidae</taxon>
        <taxon>Romanomermis</taxon>
    </lineage>
</organism>
<dbReference type="AlphaFoldDB" id="A0A915IQK1"/>
<keyword evidence="1" id="KW-1185">Reference proteome</keyword>
<sequence length="148" mass="16597">MKKGYKIGQSQIQSDDLIRMGKKIEDFTAASRRAARAKNASAIGHAIFTECDTLYCSKTTIITLGELRITKFNPQPAMCSGIFRILLFLSVLKAANCIRVLKFPVSNMAKTRLQEPCNSQRVHMRCIFTKADHGIPRRSIRAPLQVVI</sequence>
<evidence type="ECO:0000313" key="1">
    <source>
        <dbReference type="Proteomes" id="UP000887565"/>
    </source>
</evidence>
<accession>A0A915IQK1</accession>
<dbReference type="WBParaSite" id="nRc.2.0.1.t15694-RA">
    <property type="protein sequence ID" value="nRc.2.0.1.t15694-RA"/>
    <property type="gene ID" value="nRc.2.0.1.g15694"/>
</dbReference>
<name>A0A915IQK1_ROMCU</name>
<proteinExistence type="predicted"/>
<protein>
    <submittedName>
        <fullName evidence="2">Uncharacterized protein</fullName>
    </submittedName>
</protein>